<dbReference type="InterPro" id="IPR051606">
    <property type="entry name" value="Polyketide_Oxido-like"/>
</dbReference>
<gene>
    <name evidence="2" type="ORF">SAMN04488118_102177</name>
</gene>
<dbReference type="InterPro" id="IPR036291">
    <property type="entry name" value="NAD(P)-bd_dom_sf"/>
</dbReference>
<dbReference type="Pfam" id="PF13460">
    <property type="entry name" value="NAD_binding_10"/>
    <property type="match status" value="1"/>
</dbReference>
<keyword evidence="3" id="KW-1185">Reference proteome</keyword>
<dbReference type="RefSeq" id="WP_090216228.1">
    <property type="nucleotide sequence ID" value="NZ_CANLDO010000001.1"/>
</dbReference>
<dbReference type="GO" id="GO:0016646">
    <property type="term" value="F:oxidoreductase activity, acting on the CH-NH group of donors, NAD or NADP as acceptor"/>
    <property type="evidence" value="ECO:0007669"/>
    <property type="project" value="TreeGrafter"/>
</dbReference>
<dbReference type="Gene3D" id="3.40.50.720">
    <property type="entry name" value="NAD(P)-binding Rossmann-like Domain"/>
    <property type="match status" value="1"/>
</dbReference>
<dbReference type="InterPro" id="IPR016040">
    <property type="entry name" value="NAD(P)-bd_dom"/>
</dbReference>
<protein>
    <recommendedName>
        <fullName evidence="1">NAD(P)-binding domain-containing protein</fullName>
    </recommendedName>
</protein>
<dbReference type="EMBL" id="FMWG01000002">
    <property type="protein sequence ID" value="SCZ53699.1"/>
    <property type="molecule type" value="Genomic_DNA"/>
</dbReference>
<proteinExistence type="predicted"/>
<evidence type="ECO:0000259" key="1">
    <source>
        <dbReference type="Pfam" id="PF13460"/>
    </source>
</evidence>
<feature type="domain" description="NAD(P)-binding" evidence="1">
    <location>
        <begin position="7"/>
        <end position="198"/>
    </location>
</feature>
<dbReference type="PANTHER" id="PTHR43355">
    <property type="entry name" value="FLAVIN REDUCTASE (NADPH)"/>
    <property type="match status" value="1"/>
</dbReference>
<reference evidence="2 3" key="1">
    <citation type="submission" date="2016-10" db="EMBL/GenBank/DDBJ databases">
        <authorList>
            <person name="de Groot N.N."/>
        </authorList>
    </citation>
    <scope>NUCLEOTIDE SEQUENCE [LARGE SCALE GENOMIC DNA]</scope>
    <source>
        <strain evidence="2 3">U95</strain>
    </source>
</reference>
<dbReference type="PANTHER" id="PTHR43355:SF2">
    <property type="entry name" value="FLAVIN REDUCTASE (NADPH)"/>
    <property type="match status" value="1"/>
</dbReference>
<name>A0A1G5PXB9_9RHOB</name>
<dbReference type="STRING" id="1156985.SAMN04488118_102177"/>
<dbReference type="SUPFAM" id="SSF51735">
    <property type="entry name" value="NAD(P)-binding Rossmann-fold domains"/>
    <property type="match status" value="1"/>
</dbReference>
<evidence type="ECO:0000313" key="2">
    <source>
        <dbReference type="EMBL" id="SCZ53699.1"/>
    </source>
</evidence>
<dbReference type="Proteomes" id="UP000198767">
    <property type="component" value="Unassembled WGS sequence"/>
</dbReference>
<evidence type="ECO:0000313" key="3">
    <source>
        <dbReference type="Proteomes" id="UP000198767"/>
    </source>
</evidence>
<organism evidence="2 3">
    <name type="scientific">Epibacterium ulvae</name>
    <dbReference type="NCBI Taxonomy" id="1156985"/>
    <lineage>
        <taxon>Bacteria</taxon>
        <taxon>Pseudomonadati</taxon>
        <taxon>Pseudomonadota</taxon>
        <taxon>Alphaproteobacteria</taxon>
        <taxon>Rhodobacterales</taxon>
        <taxon>Roseobacteraceae</taxon>
        <taxon>Epibacterium</taxon>
    </lineage>
</organism>
<accession>A0A1G5PXB9</accession>
<dbReference type="AlphaFoldDB" id="A0A1G5PXB9"/>
<sequence length="209" mass="22044">MNILLIGASGMVGSRVLSEAVARGHSVVAAGRNPDKIEQQDGVRAIALDVEDTDAVLAEAANADVVISAVSPRNSGDAIQDAINFTTVLIKVSEQTGKRILMVGGGSSLVMPDGTSALELTPDFILPEATGMRKAYAMMVDADIDFTVLAPGGMIEPGDRTGEFRTSGRVMLTNAEGGKSRITAEDYAIAMLDEVENPKHYRSIFNVAY</sequence>
<dbReference type="OrthoDB" id="7419852at2"/>